<evidence type="ECO:0000259" key="2">
    <source>
        <dbReference type="Pfam" id="PF07859"/>
    </source>
</evidence>
<dbReference type="Pfam" id="PF07859">
    <property type="entry name" value="Abhydrolase_3"/>
    <property type="match status" value="1"/>
</dbReference>
<gene>
    <name evidence="3" type="ORF">K6T79_18970</name>
</gene>
<evidence type="ECO:0000313" key="4">
    <source>
        <dbReference type="Proteomes" id="UP001299596"/>
    </source>
</evidence>
<keyword evidence="1 3" id="KW-0378">Hydrolase</keyword>
<name>A0ABU5XMA8_9MYCO</name>
<dbReference type="GO" id="GO:0016787">
    <property type="term" value="F:hydrolase activity"/>
    <property type="evidence" value="ECO:0007669"/>
    <property type="project" value="UniProtKB-KW"/>
</dbReference>
<dbReference type="Gene3D" id="3.40.50.1820">
    <property type="entry name" value="alpha/beta hydrolase"/>
    <property type="match status" value="1"/>
</dbReference>
<dbReference type="RefSeq" id="WP_225404269.1">
    <property type="nucleotide sequence ID" value="NZ_JAYJJR010000014.1"/>
</dbReference>
<comment type="caution">
    <text evidence="3">The sequence shown here is derived from an EMBL/GenBank/DDBJ whole genome shotgun (WGS) entry which is preliminary data.</text>
</comment>
<accession>A0ABU5XMA8</accession>
<dbReference type="InterPro" id="IPR013094">
    <property type="entry name" value="AB_hydrolase_3"/>
</dbReference>
<dbReference type="PANTHER" id="PTHR48081:SF8">
    <property type="entry name" value="ALPHA_BETA HYDROLASE FOLD-3 DOMAIN-CONTAINING PROTEIN-RELATED"/>
    <property type="match status" value="1"/>
</dbReference>
<dbReference type="PANTHER" id="PTHR48081">
    <property type="entry name" value="AB HYDROLASE SUPERFAMILY PROTEIN C4A8.06C"/>
    <property type="match status" value="1"/>
</dbReference>
<dbReference type="SUPFAM" id="SSF53474">
    <property type="entry name" value="alpha/beta-Hydrolases"/>
    <property type="match status" value="1"/>
</dbReference>
<evidence type="ECO:0000256" key="1">
    <source>
        <dbReference type="ARBA" id="ARBA00022801"/>
    </source>
</evidence>
<evidence type="ECO:0000313" key="3">
    <source>
        <dbReference type="EMBL" id="MEB3023129.1"/>
    </source>
</evidence>
<reference evidence="3 4" key="1">
    <citation type="submission" date="2023-12" db="EMBL/GenBank/DDBJ databases">
        <title>Description of new species of Mycobacterium terrae complex isolated from sewage at the Sao Paulo Zoological Park Foundation in Brazil.</title>
        <authorList>
            <person name="Romagnoli C.L."/>
            <person name="Conceicao E.C."/>
            <person name="Machado E."/>
            <person name="Barreto L.B.P.F."/>
            <person name="Sharma A."/>
            <person name="Silva N.M."/>
            <person name="Marques L.E."/>
            <person name="Juliana M.A."/>
            <person name="Lourenco M.C.S."/>
            <person name="Digiampietri L.A."/>
            <person name="Suffys P.N."/>
            <person name="Viana-Niero C."/>
        </authorList>
    </citation>
    <scope>NUCLEOTIDE SEQUENCE [LARGE SCALE GENOMIC DNA]</scope>
    <source>
        <strain evidence="3 4">MYC098</strain>
    </source>
</reference>
<sequence>MAGPPDPEVLAALLAMRDGSGADDAPPPPVGDVATRRANTGRMFNQVLAARSPVTGVDTQEFSLTLDDGGTIALRWYRQAGADQPGSAVLYLHGGGMILDWGHMGPLYDQAVRGYVAACGVPMLVVGYRVAPEFPYPTPLEDCYAALCWLAEHATSLGVDTARLAVMGDSAGGGLAAGLGLVARDRGGPAIAAQLLIYPMLDDRTTHAPADPPPLQVWSYDDNATGWGALLGGHPASGYAAPARVAELAGSPPTYLDVGGLDIFVEEDVTYAGRLIAAGVPVEAHVYPGCPHAFELMAPDAEVSQRVIGHRLRYLRAL</sequence>
<proteinExistence type="predicted"/>
<keyword evidence="4" id="KW-1185">Reference proteome</keyword>
<dbReference type="EMBL" id="JAYJJR010000014">
    <property type="protein sequence ID" value="MEB3023129.1"/>
    <property type="molecule type" value="Genomic_DNA"/>
</dbReference>
<protein>
    <submittedName>
        <fullName evidence="3">Alpha/beta hydrolase</fullName>
    </submittedName>
</protein>
<dbReference type="Proteomes" id="UP001299596">
    <property type="component" value="Unassembled WGS sequence"/>
</dbReference>
<feature type="domain" description="Alpha/beta hydrolase fold-3" evidence="2">
    <location>
        <begin position="89"/>
        <end position="295"/>
    </location>
</feature>
<dbReference type="InterPro" id="IPR029058">
    <property type="entry name" value="AB_hydrolase_fold"/>
</dbReference>
<dbReference type="InterPro" id="IPR050300">
    <property type="entry name" value="GDXG_lipolytic_enzyme"/>
</dbReference>
<organism evidence="3 4">
    <name type="scientific">[Mycobacterium] crassicus</name>
    <dbReference type="NCBI Taxonomy" id="2872309"/>
    <lineage>
        <taxon>Bacteria</taxon>
        <taxon>Bacillati</taxon>
        <taxon>Actinomycetota</taxon>
        <taxon>Actinomycetes</taxon>
        <taxon>Mycobacteriales</taxon>
        <taxon>Mycobacteriaceae</taxon>
        <taxon>Mycolicibacter</taxon>
    </lineage>
</organism>